<evidence type="ECO:0000256" key="4">
    <source>
        <dbReference type="ARBA" id="ARBA00022692"/>
    </source>
</evidence>
<keyword evidence="5 7" id="KW-1133">Transmembrane helix</keyword>
<gene>
    <name evidence="8" type="ORF">HAHE_04010</name>
</gene>
<sequence>MKRFLFDCGTRDSLASSGLLVLRAAFGLMMLIGHGWPKLGKFEAMKDGWAVPAIWPLSTMSPPVSLVATLVAEIGCAALLVLGLATRPAAFILGFAMLVAAFQVHGGGPVFLPADGAKEPALLYLFPCLVLIISGAGRWSADGLIYKEKKRRFF</sequence>
<evidence type="ECO:0000256" key="2">
    <source>
        <dbReference type="ARBA" id="ARBA00006679"/>
    </source>
</evidence>
<protein>
    <submittedName>
        <fullName evidence="8">DoxX/SURF4 family protein</fullName>
    </submittedName>
</protein>
<comment type="subcellular location">
    <subcellularLocation>
        <location evidence="1">Cell membrane</location>
        <topology evidence="1">Multi-pass membrane protein</topology>
    </subcellularLocation>
</comment>
<dbReference type="Proteomes" id="UP001374893">
    <property type="component" value="Chromosome"/>
</dbReference>
<proteinExistence type="inferred from homology"/>
<evidence type="ECO:0000256" key="5">
    <source>
        <dbReference type="ARBA" id="ARBA00022989"/>
    </source>
</evidence>
<name>A0ABN6H3F9_9BACT</name>
<dbReference type="InterPro" id="IPR051907">
    <property type="entry name" value="DoxX-like_oxidoreductase"/>
</dbReference>
<keyword evidence="9" id="KW-1185">Reference proteome</keyword>
<keyword evidence="6 7" id="KW-0472">Membrane</keyword>
<comment type="similarity">
    <text evidence="2">Belongs to the DoxX family.</text>
</comment>
<feature type="transmembrane region" description="Helical" evidence="7">
    <location>
        <begin position="124"/>
        <end position="146"/>
    </location>
</feature>
<feature type="transmembrane region" description="Helical" evidence="7">
    <location>
        <begin position="20"/>
        <end position="37"/>
    </location>
</feature>
<evidence type="ECO:0000256" key="3">
    <source>
        <dbReference type="ARBA" id="ARBA00022475"/>
    </source>
</evidence>
<keyword evidence="4 7" id="KW-0812">Transmembrane</keyword>
<feature type="transmembrane region" description="Helical" evidence="7">
    <location>
        <begin position="64"/>
        <end position="84"/>
    </location>
</feature>
<organism evidence="8 9">
    <name type="scientific">Haloferula helveola</name>
    <dbReference type="NCBI Taxonomy" id="490095"/>
    <lineage>
        <taxon>Bacteria</taxon>
        <taxon>Pseudomonadati</taxon>
        <taxon>Verrucomicrobiota</taxon>
        <taxon>Verrucomicrobiia</taxon>
        <taxon>Verrucomicrobiales</taxon>
        <taxon>Verrucomicrobiaceae</taxon>
        <taxon>Haloferula</taxon>
    </lineage>
</organism>
<evidence type="ECO:0000256" key="6">
    <source>
        <dbReference type="ARBA" id="ARBA00023136"/>
    </source>
</evidence>
<evidence type="ECO:0000313" key="8">
    <source>
        <dbReference type="EMBL" id="BCX46493.1"/>
    </source>
</evidence>
<accession>A0ABN6H3F9</accession>
<dbReference type="InterPro" id="IPR032808">
    <property type="entry name" value="DoxX"/>
</dbReference>
<dbReference type="PANTHER" id="PTHR33452">
    <property type="entry name" value="OXIDOREDUCTASE CATD-RELATED"/>
    <property type="match status" value="1"/>
</dbReference>
<evidence type="ECO:0000256" key="1">
    <source>
        <dbReference type="ARBA" id="ARBA00004651"/>
    </source>
</evidence>
<dbReference type="PANTHER" id="PTHR33452:SF1">
    <property type="entry name" value="INNER MEMBRANE PROTEIN YPHA-RELATED"/>
    <property type="match status" value="1"/>
</dbReference>
<evidence type="ECO:0000256" key="7">
    <source>
        <dbReference type="SAM" id="Phobius"/>
    </source>
</evidence>
<evidence type="ECO:0000313" key="9">
    <source>
        <dbReference type="Proteomes" id="UP001374893"/>
    </source>
</evidence>
<dbReference type="RefSeq" id="WP_338688147.1">
    <property type="nucleotide sequence ID" value="NZ_AP024702.1"/>
</dbReference>
<reference evidence="8 9" key="1">
    <citation type="submission" date="2021-06" db="EMBL/GenBank/DDBJ databases">
        <title>Complete genome of Haloferula helveola possessing various polysaccharide degrading enzymes.</title>
        <authorList>
            <person name="Takami H."/>
            <person name="Huang C."/>
            <person name="Hamasaki K."/>
        </authorList>
    </citation>
    <scope>NUCLEOTIDE SEQUENCE [LARGE SCALE GENOMIC DNA]</scope>
    <source>
        <strain evidence="8 9">CN-1</strain>
    </source>
</reference>
<feature type="transmembrane region" description="Helical" evidence="7">
    <location>
        <begin position="91"/>
        <end position="112"/>
    </location>
</feature>
<dbReference type="EMBL" id="AP024702">
    <property type="protein sequence ID" value="BCX46493.1"/>
    <property type="molecule type" value="Genomic_DNA"/>
</dbReference>
<dbReference type="Pfam" id="PF07681">
    <property type="entry name" value="DoxX"/>
    <property type="match status" value="1"/>
</dbReference>
<keyword evidence="3" id="KW-1003">Cell membrane</keyword>